<feature type="domain" description="RRM" evidence="7">
    <location>
        <begin position="507"/>
        <end position="580"/>
    </location>
</feature>
<protein>
    <recommendedName>
        <fullName evidence="7">RRM domain-containing protein</fullName>
    </recommendedName>
</protein>
<evidence type="ECO:0000313" key="9">
    <source>
        <dbReference type="Proteomes" id="UP000008281"/>
    </source>
</evidence>
<dbReference type="PANTHER" id="PTHR48039">
    <property type="entry name" value="RNA-BINDING MOTIF PROTEIN 14B"/>
    <property type="match status" value="1"/>
</dbReference>
<dbReference type="InParanoid" id="E3NT42"/>
<evidence type="ECO:0000256" key="6">
    <source>
        <dbReference type="SAM" id="MobiDB-lite"/>
    </source>
</evidence>
<comment type="subcellular location">
    <subcellularLocation>
        <location evidence="1">Nucleus</location>
    </subcellularLocation>
</comment>
<keyword evidence="4" id="KW-0539">Nucleus</keyword>
<dbReference type="FunCoup" id="E3NT42">
    <property type="interactions" value="2883"/>
</dbReference>
<dbReference type="Proteomes" id="UP000008281">
    <property type="component" value="Unassembled WGS sequence"/>
</dbReference>
<reference evidence="8" key="1">
    <citation type="submission" date="2007-07" db="EMBL/GenBank/DDBJ databases">
        <title>PCAP assembly of the Caenorhabditis remanei genome.</title>
        <authorList>
            <consortium name="The Caenorhabditis remanei Sequencing Consortium"/>
            <person name="Wilson R.K."/>
        </authorList>
    </citation>
    <scope>NUCLEOTIDE SEQUENCE [LARGE SCALE GENOMIC DNA]</scope>
    <source>
        <strain evidence="8">PB4641</strain>
    </source>
</reference>
<dbReference type="FunFam" id="3.30.70.330:FF:001393">
    <property type="entry name" value="RBD (RNA binding domain) protein"/>
    <property type="match status" value="1"/>
</dbReference>
<dbReference type="OMA" id="FNNTCIQ"/>
<sequence>MKNNVGSRHMTTRLIVKNLPSTCTEQQLRKFFEKYGKISDASLKYTKEGKFRGFAFVGFLDEGSASNAIAKSNQTFFNSKRLTVEECRPFGDANKPRAWSKYAKDSSAYKRAHGEDGNDKPGKSDDSEEPSAKKQKNDPKLDQFLEAKGVAVEKEVKLSKDKSAEAKKLMAELMDGIQGKFVINISCAYFFISGDTSLSLIFSGLPSSAKGKNIKEWLNPIRVKAMKIARNEDVAAAFVTFNRPPDVRRALQKDGQFLGGFKIGIEKIETPEPEKETVEEHGAEFESREKEEESVREKILETGRLFLRNLPYATKEDDLQFLFKKYGEVSEVQVVIDKKTGSCKGFAIVEFVFPEAAVAAYSALDGYVFKGRMMHIIAGDEKRDKPTEEDAETVPDDPDNPTKATDKKEKKKKTFKEEKQDQKKADAGKTAHSWNALFLGANAIADTLAQRLNVKKSDLLTSDQGESAGVRLALAETRLVRETRDFFLENGVKLDAFSKPAEKRSDTVMIAKNLPSGVETEELKRMFEKFGDCQKVLMPAEGGVSALVIMGNPVDAKKAFRALAYSRFRSQPLYLEWAPFDVMGATVPSTETSEKTDDSTKPKKSKREMTYEEKKKERKNRQQGITEEEEEVEKKSNEEEVEVPEDKKPEPSETKPKKAKQPEKEIESGSTIFVKNLAFDTTDYGLETLFRKRYGDLLKSAQISKKLNPAEPTKPLSMGFGFVQFYTAFDAKTALKEMQGELLDGHSLELKISHREVVDKGALKRKDVQKKDQGECTKLLVRNLPFEASIKEVETLFETFGAVKTIRIPRKPGQKQQHRGFGFVDFISADEARRAFDALVHSTHLYGRRLVLEWAKEDETVEELREKTAEKFAGNKKGSKKSKTQIEEFQQQLQIADDEKD</sequence>
<dbReference type="CDD" id="cd12564">
    <property type="entry name" value="RRM1_RBM19"/>
    <property type="match status" value="1"/>
</dbReference>
<feature type="region of interest" description="Disordered" evidence="6">
    <location>
        <begin position="380"/>
        <end position="428"/>
    </location>
</feature>
<dbReference type="AlphaFoldDB" id="E3NT42"/>
<feature type="region of interest" description="Disordered" evidence="6">
    <location>
        <begin position="588"/>
        <end position="667"/>
    </location>
</feature>
<feature type="compositionally biased region" description="Acidic residues" evidence="6">
    <location>
        <begin position="389"/>
        <end position="399"/>
    </location>
</feature>
<dbReference type="eggNOG" id="KOG0110">
    <property type="taxonomic scope" value="Eukaryota"/>
</dbReference>
<evidence type="ECO:0000256" key="4">
    <source>
        <dbReference type="ARBA" id="ARBA00023242"/>
    </source>
</evidence>
<feature type="region of interest" description="Disordered" evidence="6">
    <location>
        <begin position="104"/>
        <end position="140"/>
    </location>
</feature>
<dbReference type="PROSITE" id="PS50102">
    <property type="entry name" value="RRM"/>
    <property type="match status" value="5"/>
</dbReference>
<feature type="domain" description="RRM" evidence="7">
    <location>
        <begin position="777"/>
        <end position="857"/>
    </location>
</feature>
<dbReference type="InterPro" id="IPR034421">
    <property type="entry name" value="RBM19_RRM6"/>
</dbReference>
<proteinExistence type="predicted"/>
<evidence type="ECO:0000259" key="7">
    <source>
        <dbReference type="PROSITE" id="PS50102"/>
    </source>
</evidence>
<dbReference type="HOGENOM" id="CLU_008479_0_0_1"/>
<keyword evidence="9" id="KW-1185">Reference proteome</keyword>
<keyword evidence="3 5" id="KW-0694">RNA-binding</keyword>
<feature type="domain" description="RRM" evidence="7">
    <location>
        <begin position="670"/>
        <end position="755"/>
    </location>
</feature>
<feature type="compositionally biased region" description="Basic and acidic residues" evidence="6">
    <location>
        <begin position="415"/>
        <end position="428"/>
    </location>
</feature>
<feature type="compositionally biased region" description="Basic and acidic residues" evidence="6">
    <location>
        <begin position="592"/>
        <end position="615"/>
    </location>
</feature>
<dbReference type="SUPFAM" id="SSF54928">
    <property type="entry name" value="RNA-binding domain, RBD"/>
    <property type="match status" value="5"/>
</dbReference>
<dbReference type="STRING" id="31234.E3NT42"/>
<evidence type="ECO:0000256" key="1">
    <source>
        <dbReference type="ARBA" id="ARBA00004123"/>
    </source>
</evidence>
<dbReference type="GO" id="GO:0003729">
    <property type="term" value="F:mRNA binding"/>
    <property type="evidence" value="ECO:0007669"/>
    <property type="project" value="TreeGrafter"/>
</dbReference>
<feature type="domain" description="RRM" evidence="7">
    <location>
        <begin position="12"/>
        <end position="89"/>
    </location>
</feature>
<feature type="region of interest" description="Disordered" evidence="6">
    <location>
        <begin position="872"/>
        <end position="901"/>
    </location>
</feature>
<dbReference type="Pfam" id="PF00076">
    <property type="entry name" value="RRM_1"/>
    <property type="match status" value="5"/>
</dbReference>
<dbReference type="EMBL" id="DS270110">
    <property type="protein sequence ID" value="EFO91239.1"/>
    <property type="molecule type" value="Genomic_DNA"/>
</dbReference>
<feature type="compositionally biased region" description="Basic and acidic residues" evidence="6">
    <location>
        <begin position="632"/>
        <end position="667"/>
    </location>
</feature>
<feature type="domain" description="RRM" evidence="7">
    <location>
        <begin position="303"/>
        <end position="381"/>
    </location>
</feature>
<keyword evidence="2" id="KW-0677">Repeat</keyword>
<dbReference type="Gene3D" id="3.30.70.330">
    <property type="match status" value="6"/>
</dbReference>
<dbReference type="GO" id="GO:0005730">
    <property type="term" value="C:nucleolus"/>
    <property type="evidence" value="ECO:0007669"/>
    <property type="project" value="TreeGrafter"/>
</dbReference>
<evidence type="ECO:0000313" key="8">
    <source>
        <dbReference type="EMBL" id="EFO91239.1"/>
    </source>
</evidence>
<accession>E3NT42</accession>
<dbReference type="InterPro" id="IPR034418">
    <property type="entry name" value="RMB19_RRM1"/>
</dbReference>
<evidence type="ECO:0000256" key="3">
    <source>
        <dbReference type="ARBA" id="ARBA00022884"/>
    </source>
</evidence>
<gene>
    <name evidence="8" type="ORF">CRE_22247</name>
</gene>
<name>E3NT42_CAERE</name>
<evidence type="ECO:0000256" key="5">
    <source>
        <dbReference type="PROSITE-ProRule" id="PRU00176"/>
    </source>
</evidence>
<dbReference type="InterPro" id="IPR012677">
    <property type="entry name" value="Nucleotide-bd_a/b_plait_sf"/>
</dbReference>
<dbReference type="InterPro" id="IPR051945">
    <property type="entry name" value="RRM_MRD1_RNA_proc_ribogen"/>
</dbReference>
<dbReference type="FunFam" id="3.30.70.330:FF:000240">
    <property type="entry name" value="RNA binding motif protein 19"/>
    <property type="match status" value="1"/>
</dbReference>
<dbReference type="PANTHER" id="PTHR48039:SF5">
    <property type="entry name" value="RNA-BINDING PROTEIN 28"/>
    <property type="match status" value="1"/>
</dbReference>
<dbReference type="SMART" id="SM00360">
    <property type="entry name" value="RRM"/>
    <property type="match status" value="6"/>
</dbReference>
<evidence type="ECO:0000256" key="2">
    <source>
        <dbReference type="ARBA" id="ARBA00022737"/>
    </source>
</evidence>
<organism evidence="9">
    <name type="scientific">Caenorhabditis remanei</name>
    <name type="common">Caenorhabditis vulgaris</name>
    <dbReference type="NCBI Taxonomy" id="31234"/>
    <lineage>
        <taxon>Eukaryota</taxon>
        <taxon>Metazoa</taxon>
        <taxon>Ecdysozoa</taxon>
        <taxon>Nematoda</taxon>
        <taxon>Chromadorea</taxon>
        <taxon>Rhabditida</taxon>
        <taxon>Rhabditina</taxon>
        <taxon>Rhabditomorpha</taxon>
        <taxon>Rhabditoidea</taxon>
        <taxon>Rhabditidae</taxon>
        <taxon>Peloderinae</taxon>
        <taxon>Caenorhabditis</taxon>
    </lineage>
</organism>
<dbReference type="CDD" id="cd12318">
    <property type="entry name" value="RRM5_RBM19_like"/>
    <property type="match status" value="1"/>
</dbReference>
<dbReference type="InterPro" id="IPR035979">
    <property type="entry name" value="RBD_domain_sf"/>
</dbReference>
<dbReference type="CDD" id="cd12317">
    <property type="entry name" value="RRM4_RBM19_RRM3_MRD1"/>
    <property type="match status" value="1"/>
</dbReference>
<dbReference type="InterPro" id="IPR034423">
    <property type="entry name" value="RBM19_RRM5"/>
</dbReference>
<dbReference type="CDD" id="cd12571">
    <property type="entry name" value="RRM6_RBM19"/>
    <property type="match status" value="1"/>
</dbReference>
<dbReference type="InterPro" id="IPR000504">
    <property type="entry name" value="RRM_dom"/>
</dbReference>
<dbReference type="OrthoDB" id="439639at2759"/>